<dbReference type="PANTHER" id="PTHR23236:SF11">
    <property type="entry name" value="EUKARYOTIC TRANSLATION INITIATION FACTOR 4H"/>
    <property type="match status" value="1"/>
</dbReference>
<gene>
    <name evidence="5" type="ORF">CVT24_003876</name>
</gene>
<reference evidence="5 6" key="1">
    <citation type="journal article" date="2018" name="Evol. Lett.">
        <title>Horizontal gene cluster transfer increased hallucinogenic mushroom diversity.</title>
        <authorList>
            <person name="Reynolds H.T."/>
            <person name="Vijayakumar V."/>
            <person name="Gluck-Thaler E."/>
            <person name="Korotkin H.B."/>
            <person name="Matheny P.B."/>
            <person name="Slot J.C."/>
        </authorList>
    </citation>
    <scope>NUCLEOTIDE SEQUENCE [LARGE SCALE GENOMIC DNA]</scope>
    <source>
        <strain evidence="5 6">2629</strain>
    </source>
</reference>
<feature type="compositionally biased region" description="Low complexity" evidence="3">
    <location>
        <begin position="153"/>
        <end position="164"/>
    </location>
</feature>
<dbReference type="PANTHER" id="PTHR23236">
    <property type="entry name" value="EUKARYOTIC TRANSLATION INITIATION FACTOR 4B/4H"/>
    <property type="match status" value="1"/>
</dbReference>
<proteinExistence type="predicted"/>
<dbReference type="Pfam" id="PF00076">
    <property type="entry name" value="RRM_1"/>
    <property type="match status" value="2"/>
</dbReference>
<feature type="compositionally biased region" description="Gly residues" evidence="3">
    <location>
        <begin position="519"/>
        <end position="534"/>
    </location>
</feature>
<feature type="compositionally biased region" description="Gly residues" evidence="3">
    <location>
        <begin position="478"/>
        <end position="512"/>
    </location>
</feature>
<dbReference type="Gene3D" id="3.30.70.330">
    <property type="match status" value="2"/>
</dbReference>
<feature type="compositionally biased region" description="Acidic residues" evidence="3">
    <location>
        <begin position="132"/>
        <end position="146"/>
    </location>
</feature>
<evidence type="ECO:0000313" key="5">
    <source>
        <dbReference type="EMBL" id="PPQ70129.1"/>
    </source>
</evidence>
<feature type="compositionally biased region" description="Acidic residues" evidence="3">
    <location>
        <begin position="239"/>
        <end position="252"/>
    </location>
</feature>
<sequence length="547" mass="56961">MAKSDKKSDKKSAATTKGKEAKKVAPIAQVPVSSKEILAKAKKSSEKASKANGKAKPAKESSDESSESSSESEEEKPKAAQVKAAPAKAPSTSSSDDDSESDDETPAPAAQKKSAAPSKASKVAATKKDESSDSESDESSDSDSEEESKPSKSKATPAKPAAAAPKKDESSDESDSESSDSSEDEAPKKPATNGVKAPAKGADKDDSSDSDSSSDSDDEAPAKTAAKDTKSSSSSSSSSEEESDSEDSDVEMADATAAKAAPAVNGTKGTKRKADDDGEPQAKKAKTESSTGEEPTTTIFVGKLSWSVDDDRLAQEFAQCGEIESAHVQTDRDSGKSRGFGYVRFKTAEAVEKALELQGMEIDGRAVNIDRSTPPNKEKARENRAKSFNDQVSPPSSTLFVGNLSFGVNEDTVWTFFNDYGVKNIRLPTDRDTGRPKGFGYVEFEDVESAKKAFDACNGQEIEGRSIRLDFSQPRDSSGGGRGGFGGDRGGRGGGRGGRGGFGDRGGRGGGRGFDRGGRGGGRGRGAPRGGFKSGGISEFQGKKTTF</sequence>
<dbReference type="PROSITE" id="PS50102">
    <property type="entry name" value="RRM"/>
    <property type="match status" value="2"/>
</dbReference>
<dbReference type="GO" id="GO:0005730">
    <property type="term" value="C:nucleolus"/>
    <property type="evidence" value="ECO:0007669"/>
    <property type="project" value="TreeGrafter"/>
</dbReference>
<dbReference type="InterPro" id="IPR000504">
    <property type="entry name" value="RRM_dom"/>
</dbReference>
<keyword evidence="6" id="KW-1185">Reference proteome</keyword>
<dbReference type="Proteomes" id="UP000284842">
    <property type="component" value="Unassembled WGS sequence"/>
</dbReference>
<feature type="region of interest" description="Disordered" evidence="3">
    <location>
        <begin position="465"/>
        <end position="547"/>
    </location>
</feature>
<dbReference type="InParanoid" id="A0A409VV62"/>
<name>A0A409VV62_9AGAR</name>
<dbReference type="SMART" id="SM00360">
    <property type="entry name" value="RRM"/>
    <property type="match status" value="2"/>
</dbReference>
<dbReference type="GO" id="GO:0003723">
    <property type="term" value="F:RNA binding"/>
    <property type="evidence" value="ECO:0007669"/>
    <property type="project" value="UniProtKB-UniRule"/>
</dbReference>
<keyword evidence="1 2" id="KW-0694">RNA-binding</keyword>
<feature type="compositionally biased region" description="Acidic residues" evidence="3">
    <location>
        <begin position="95"/>
        <end position="105"/>
    </location>
</feature>
<protein>
    <recommendedName>
        <fullName evidence="4">RRM domain-containing protein</fullName>
    </recommendedName>
</protein>
<dbReference type="OrthoDB" id="439808at2759"/>
<dbReference type="EMBL" id="NHTK01005964">
    <property type="protein sequence ID" value="PPQ70129.1"/>
    <property type="molecule type" value="Genomic_DNA"/>
</dbReference>
<organism evidence="5 6">
    <name type="scientific">Panaeolus cyanescens</name>
    <dbReference type="NCBI Taxonomy" id="181874"/>
    <lineage>
        <taxon>Eukaryota</taxon>
        <taxon>Fungi</taxon>
        <taxon>Dikarya</taxon>
        <taxon>Basidiomycota</taxon>
        <taxon>Agaricomycotina</taxon>
        <taxon>Agaricomycetes</taxon>
        <taxon>Agaricomycetidae</taxon>
        <taxon>Agaricales</taxon>
        <taxon>Agaricineae</taxon>
        <taxon>Galeropsidaceae</taxon>
        <taxon>Panaeolus</taxon>
    </lineage>
</organism>
<feature type="compositionally biased region" description="Low complexity" evidence="3">
    <location>
        <begin position="106"/>
        <end position="124"/>
    </location>
</feature>
<feature type="compositionally biased region" description="Low complexity" evidence="3">
    <location>
        <begin position="79"/>
        <end position="94"/>
    </location>
</feature>
<feature type="compositionally biased region" description="Basic and acidic residues" evidence="3">
    <location>
        <begin position="37"/>
        <end position="49"/>
    </location>
</feature>
<feature type="region of interest" description="Disordered" evidence="3">
    <location>
        <begin position="1"/>
        <end position="299"/>
    </location>
</feature>
<feature type="compositionally biased region" description="Basic and acidic residues" evidence="3">
    <location>
        <begin position="376"/>
        <end position="387"/>
    </location>
</feature>
<feature type="compositionally biased region" description="Basic and acidic residues" evidence="3">
    <location>
        <begin position="1"/>
        <end position="23"/>
    </location>
</feature>
<dbReference type="InterPro" id="IPR035979">
    <property type="entry name" value="RBD_domain_sf"/>
</dbReference>
<feature type="domain" description="RRM" evidence="4">
    <location>
        <begin position="297"/>
        <end position="374"/>
    </location>
</feature>
<dbReference type="InterPro" id="IPR012677">
    <property type="entry name" value="Nucleotide-bd_a/b_plait_sf"/>
</dbReference>
<evidence type="ECO:0000256" key="3">
    <source>
        <dbReference type="SAM" id="MobiDB-lite"/>
    </source>
</evidence>
<dbReference type="AlphaFoldDB" id="A0A409VV62"/>
<dbReference type="SUPFAM" id="SSF54928">
    <property type="entry name" value="RNA-binding domain, RBD"/>
    <property type="match status" value="2"/>
</dbReference>
<feature type="compositionally biased region" description="Low complexity" evidence="3">
    <location>
        <begin position="288"/>
        <end position="298"/>
    </location>
</feature>
<accession>A0A409VV62</accession>
<feature type="compositionally biased region" description="Basic and acidic residues" evidence="3">
    <location>
        <begin position="272"/>
        <end position="287"/>
    </location>
</feature>
<evidence type="ECO:0000256" key="1">
    <source>
        <dbReference type="ARBA" id="ARBA00022884"/>
    </source>
</evidence>
<feature type="compositionally biased region" description="Acidic residues" evidence="3">
    <location>
        <begin position="170"/>
        <end position="184"/>
    </location>
</feature>
<feature type="domain" description="RRM" evidence="4">
    <location>
        <begin position="397"/>
        <end position="474"/>
    </location>
</feature>
<feature type="compositionally biased region" description="Low complexity" evidence="3">
    <location>
        <begin position="253"/>
        <end position="263"/>
    </location>
</feature>
<feature type="compositionally biased region" description="Acidic residues" evidence="3">
    <location>
        <begin position="208"/>
        <end position="219"/>
    </location>
</feature>
<feature type="compositionally biased region" description="Acidic residues" evidence="3">
    <location>
        <begin position="63"/>
        <end position="74"/>
    </location>
</feature>
<feature type="region of interest" description="Disordered" evidence="3">
    <location>
        <begin position="366"/>
        <end position="392"/>
    </location>
</feature>
<evidence type="ECO:0000259" key="4">
    <source>
        <dbReference type="PROSITE" id="PS50102"/>
    </source>
</evidence>
<comment type="caution">
    <text evidence="5">The sequence shown here is derived from an EMBL/GenBank/DDBJ whole genome shotgun (WGS) entry which is preliminary data.</text>
</comment>
<evidence type="ECO:0000256" key="2">
    <source>
        <dbReference type="PROSITE-ProRule" id="PRU00176"/>
    </source>
</evidence>
<dbReference type="STRING" id="181874.A0A409VV62"/>
<evidence type="ECO:0000313" key="6">
    <source>
        <dbReference type="Proteomes" id="UP000284842"/>
    </source>
</evidence>